<evidence type="ECO:0000313" key="4">
    <source>
        <dbReference type="Proteomes" id="UP000034416"/>
    </source>
</evidence>
<dbReference type="PATRIC" id="fig|342002.3.peg.3370"/>
<organism evidence="1 4">
    <name type="scientific">Mycolicibacter arupensis</name>
    <dbReference type="NCBI Taxonomy" id="342002"/>
    <lineage>
        <taxon>Bacteria</taxon>
        <taxon>Bacillati</taxon>
        <taxon>Actinomycetota</taxon>
        <taxon>Actinomycetes</taxon>
        <taxon>Mycobacteriales</taxon>
        <taxon>Mycobacteriaceae</taxon>
        <taxon>Mycolicibacter</taxon>
    </lineage>
</organism>
<keyword evidence="5" id="KW-1185">Reference proteome</keyword>
<accession>A0A0F5MVH8</accession>
<dbReference type="OrthoDB" id="4625564at2"/>
<protein>
    <submittedName>
        <fullName evidence="2">ESX-1 secretion-associated protein</fullName>
    </submittedName>
</protein>
<name>A0A0F5MVH8_9MYCO</name>
<reference evidence="3 6" key="4">
    <citation type="submission" date="2018-09" db="EMBL/GenBank/DDBJ databases">
        <title>Metagenome Assembled Genomes from an Advanced Water Purification Facility.</title>
        <authorList>
            <person name="Stamps B.W."/>
            <person name="Spear J.R."/>
        </authorList>
    </citation>
    <scope>NUCLEOTIDE SEQUENCE [LARGE SCALE GENOMIC DNA]</scope>
    <source>
        <strain evidence="3">Bin_29_2</strain>
    </source>
</reference>
<dbReference type="RefSeq" id="WP_046190021.1">
    <property type="nucleotide sequence ID" value="NZ_JACKUJ010000049.1"/>
</dbReference>
<evidence type="ECO:0000313" key="1">
    <source>
        <dbReference type="EMBL" id="KKB98755.1"/>
    </source>
</evidence>
<dbReference type="Proteomes" id="UP000192327">
    <property type="component" value="Unassembled WGS sequence"/>
</dbReference>
<gene>
    <name evidence="2" type="ORF">BST15_17990</name>
    <name evidence="3" type="ORF">E6Q54_19365</name>
    <name evidence="1" type="ORF">WR43_13025</name>
</gene>
<evidence type="ECO:0000313" key="6">
    <source>
        <dbReference type="Proteomes" id="UP000321797"/>
    </source>
</evidence>
<dbReference type="AlphaFoldDB" id="A0A0F5MVH8"/>
<dbReference type="EMBL" id="MVHH01000053">
    <property type="protein sequence ID" value="OQZ93276.1"/>
    <property type="molecule type" value="Genomic_DNA"/>
</dbReference>
<evidence type="ECO:0000313" key="2">
    <source>
        <dbReference type="EMBL" id="OQZ93276.1"/>
    </source>
</evidence>
<dbReference type="EMBL" id="LASW01000058">
    <property type="protein sequence ID" value="KKB98755.1"/>
    <property type="molecule type" value="Genomic_DNA"/>
</dbReference>
<comment type="caution">
    <text evidence="1">The sequence shown here is derived from an EMBL/GenBank/DDBJ whole genome shotgun (WGS) entry which is preliminary data.</text>
</comment>
<dbReference type="Proteomes" id="UP000321797">
    <property type="component" value="Unassembled WGS sequence"/>
</dbReference>
<dbReference type="STRING" id="342002.BST15_17990"/>
<proteinExistence type="predicted"/>
<evidence type="ECO:0000313" key="3">
    <source>
        <dbReference type="EMBL" id="TXI51970.1"/>
    </source>
</evidence>
<reference evidence="4" key="1">
    <citation type="submission" date="2015-04" db="EMBL/GenBank/DDBJ databases">
        <title>Genome sequence of Mycobacterium arupense GUC1.</title>
        <authorList>
            <person name="Greninger A.L."/>
            <person name="Cunningham G."/>
            <person name="Chiu C.Y."/>
            <person name="Miller S."/>
        </authorList>
    </citation>
    <scope>NUCLEOTIDE SEQUENCE [LARGE SCALE GENOMIC DNA]</scope>
    <source>
        <strain evidence="4">GUC1</strain>
    </source>
</reference>
<dbReference type="InterPro" id="IPR022536">
    <property type="entry name" value="EspC"/>
</dbReference>
<reference evidence="1" key="2">
    <citation type="submission" date="2015-04" db="EMBL/GenBank/DDBJ databases">
        <title>Genome sequence of Mycobacterium arupense strain GUC1.</title>
        <authorList>
            <person name="Greninger A.L."/>
            <person name="Cunningham G."/>
            <person name="Chiu C.Y."/>
            <person name="Miller S."/>
        </authorList>
    </citation>
    <scope>NUCLEOTIDE SEQUENCE</scope>
    <source>
        <strain evidence="1">GUC1</strain>
    </source>
</reference>
<sequence>MPERIHVNPDVLTTAAGNHQAAADYLSTVSASHEAIQATLNSLGPIYDDFRQAASALLEARKNCYDDQASEHSAVSDNLHRAVAMWNTHEDDAADAFGHLTDGSR</sequence>
<dbReference type="Pfam" id="PF10824">
    <property type="entry name" value="T7SS_ESX_EspC"/>
    <property type="match status" value="1"/>
</dbReference>
<evidence type="ECO:0000313" key="5">
    <source>
        <dbReference type="Proteomes" id="UP000192327"/>
    </source>
</evidence>
<dbReference type="EMBL" id="SSGD01000135">
    <property type="protein sequence ID" value="TXI51970.1"/>
    <property type="molecule type" value="Genomic_DNA"/>
</dbReference>
<dbReference type="GO" id="GO:0009306">
    <property type="term" value="P:protein secretion"/>
    <property type="evidence" value="ECO:0007669"/>
    <property type="project" value="InterPro"/>
</dbReference>
<reference evidence="2 5" key="3">
    <citation type="submission" date="2016-12" db="EMBL/GenBank/DDBJ databases">
        <title>The new phylogeny of genus Mycobacterium.</title>
        <authorList>
            <person name="Tortoli E."/>
            <person name="Trovato A."/>
            <person name="Cirillo D.M."/>
        </authorList>
    </citation>
    <scope>NUCLEOTIDE SEQUENCE [LARGE SCALE GENOMIC DNA]</scope>
    <source>
        <strain evidence="2 5">DSM 44942</strain>
    </source>
</reference>
<dbReference type="Proteomes" id="UP000034416">
    <property type="component" value="Unassembled WGS sequence"/>
</dbReference>